<name>A0AAN6X2E9_9PEZI</name>
<proteinExistence type="predicted"/>
<feature type="transmembrane region" description="Helical" evidence="2">
    <location>
        <begin position="6"/>
        <end position="31"/>
    </location>
</feature>
<evidence type="ECO:0000256" key="1">
    <source>
        <dbReference type="SAM" id="MobiDB-lite"/>
    </source>
</evidence>
<dbReference type="EMBL" id="MU864353">
    <property type="protein sequence ID" value="KAK4192614.1"/>
    <property type="molecule type" value="Genomic_DNA"/>
</dbReference>
<dbReference type="AlphaFoldDB" id="A0AAN6X2E9"/>
<keyword evidence="4" id="KW-1185">Reference proteome</keyword>
<reference evidence="3" key="1">
    <citation type="journal article" date="2023" name="Mol. Phylogenet. Evol.">
        <title>Genome-scale phylogeny and comparative genomics of the fungal order Sordariales.</title>
        <authorList>
            <person name="Hensen N."/>
            <person name="Bonometti L."/>
            <person name="Westerberg I."/>
            <person name="Brannstrom I.O."/>
            <person name="Guillou S."/>
            <person name="Cros-Aarteil S."/>
            <person name="Calhoun S."/>
            <person name="Haridas S."/>
            <person name="Kuo A."/>
            <person name="Mondo S."/>
            <person name="Pangilinan J."/>
            <person name="Riley R."/>
            <person name="LaButti K."/>
            <person name="Andreopoulos B."/>
            <person name="Lipzen A."/>
            <person name="Chen C."/>
            <person name="Yan M."/>
            <person name="Daum C."/>
            <person name="Ng V."/>
            <person name="Clum A."/>
            <person name="Steindorff A."/>
            <person name="Ohm R.A."/>
            <person name="Martin F."/>
            <person name="Silar P."/>
            <person name="Natvig D.O."/>
            <person name="Lalanne C."/>
            <person name="Gautier V."/>
            <person name="Ament-Velasquez S.L."/>
            <person name="Kruys A."/>
            <person name="Hutchinson M.I."/>
            <person name="Powell A.J."/>
            <person name="Barry K."/>
            <person name="Miller A.N."/>
            <person name="Grigoriev I.V."/>
            <person name="Debuchy R."/>
            <person name="Gladieux P."/>
            <person name="Hiltunen Thoren M."/>
            <person name="Johannesson H."/>
        </authorList>
    </citation>
    <scope>NUCLEOTIDE SEQUENCE</scope>
    <source>
        <strain evidence="3">PSN309</strain>
    </source>
</reference>
<gene>
    <name evidence="3" type="ORF">QBC35DRAFT_196811</name>
</gene>
<evidence type="ECO:0000313" key="4">
    <source>
        <dbReference type="Proteomes" id="UP001302126"/>
    </source>
</evidence>
<feature type="region of interest" description="Disordered" evidence="1">
    <location>
        <begin position="118"/>
        <end position="155"/>
    </location>
</feature>
<organism evidence="3 4">
    <name type="scientific">Podospora australis</name>
    <dbReference type="NCBI Taxonomy" id="1536484"/>
    <lineage>
        <taxon>Eukaryota</taxon>
        <taxon>Fungi</taxon>
        <taxon>Dikarya</taxon>
        <taxon>Ascomycota</taxon>
        <taxon>Pezizomycotina</taxon>
        <taxon>Sordariomycetes</taxon>
        <taxon>Sordariomycetidae</taxon>
        <taxon>Sordariales</taxon>
        <taxon>Podosporaceae</taxon>
        <taxon>Podospora</taxon>
    </lineage>
</organism>
<keyword evidence="2" id="KW-1133">Transmembrane helix</keyword>
<evidence type="ECO:0000313" key="3">
    <source>
        <dbReference type="EMBL" id="KAK4192614.1"/>
    </source>
</evidence>
<dbReference type="Proteomes" id="UP001302126">
    <property type="component" value="Unassembled WGS sequence"/>
</dbReference>
<keyword evidence="2" id="KW-0812">Transmembrane</keyword>
<feature type="compositionally biased region" description="Basic and acidic residues" evidence="1">
    <location>
        <begin position="144"/>
        <end position="155"/>
    </location>
</feature>
<reference evidence="3" key="2">
    <citation type="submission" date="2023-05" db="EMBL/GenBank/DDBJ databases">
        <authorList>
            <consortium name="Lawrence Berkeley National Laboratory"/>
            <person name="Steindorff A."/>
            <person name="Hensen N."/>
            <person name="Bonometti L."/>
            <person name="Westerberg I."/>
            <person name="Brannstrom I.O."/>
            <person name="Guillou S."/>
            <person name="Cros-Aarteil S."/>
            <person name="Calhoun S."/>
            <person name="Haridas S."/>
            <person name="Kuo A."/>
            <person name="Mondo S."/>
            <person name="Pangilinan J."/>
            <person name="Riley R."/>
            <person name="Labutti K."/>
            <person name="Andreopoulos B."/>
            <person name="Lipzen A."/>
            <person name="Chen C."/>
            <person name="Yanf M."/>
            <person name="Daum C."/>
            <person name="Ng V."/>
            <person name="Clum A."/>
            <person name="Ohm R."/>
            <person name="Martin F."/>
            <person name="Silar P."/>
            <person name="Natvig D."/>
            <person name="Lalanne C."/>
            <person name="Gautier V."/>
            <person name="Ament-Velasquez S.L."/>
            <person name="Kruys A."/>
            <person name="Hutchinson M.I."/>
            <person name="Powell A.J."/>
            <person name="Barry K."/>
            <person name="Miller A.N."/>
            <person name="Grigoriev I.V."/>
            <person name="Debuchy R."/>
            <person name="Gladieux P."/>
            <person name="Thoren M.H."/>
            <person name="Johannesson H."/>
        </authorList>
    </citation>
    <scope>NUCLEOTIDE SEQUENCE</scope>
    <source>
        <strain evidence="3">PSN309</strain>
    </source>
</reference>
<accession>A0AAN6X2E9</accession>
<keyword evidence="2" id="KW-0472">Membrane</keyword>
<sequence length="155" mass="16886">MNISVSALVGIVVACGIVTIFAALAFCMWFGRRRRQKDEKRERPQRLASPRVADDEVVPGLESVFNPMASDGPGSIFDRSAGRMSQASHESILGGHPHVRDGFMSNGRVRINHYASPLRNSGIHGNQVTGGRSPLAAPPGAEHGQQRRQPDMFRT</sequence>
<feature type="region of interest" description="Disordered" evidence="1">
    <location>
        <begin position="63"/>
        <end position="99"/>
    </location>
</feature>
<protein>
    <submittedName>
        <fullName evidence="3">Uncharacterized protein</fullName>
    </submittedName>
</protein>
<evidence type="ECO:0000256" key="2">
    <source>
        <dbReference type="SAM" id="Phobius"/>
    </source>
</evidence>
<comment type="caution">
    <text evidence="3">The sequence shown here is derived from an EMBL/GenBank/DDBJ whole genome shotgun (WGS) entry which is preliminary data.</text>
</comment>